<dbReference type="PROSITE" id="PS50075">
    <property type="entry name" value="CARRIER"/>
    <property type="match status" value="1"/>
</dbReference>
<gene>
    <name evidence="2" type="primary">elaE</name>
</gene>
<dbReference type="NCBIfam" id="NF005502">
    <property type="entry name" value="PRK07117.1"/>
    <property type="match status" value="1"/>
</dbReference>
<accession>F5B9C5</accession>
<dbReference type="EMBL" id="HQ680975">
    <property type="protein sequence ID" value="AEC04351.1"/>
    <property type="molecule type" value="Genomic_DNA"/>
</dbReference>
<dbReference type="InterPro" id="IPR036736">
    <property type="entry name" value="ACP-like_sf"/>
</dbReference>
<dbReference type="InterPro" id="IPR009081">
    <property type="entry name" value="PP-bd_ACP"/>
</dbReference>
<dbReference type="AlphaFoldDB" id="F5B9C5"/>
<name>F5B9C5_9BACT</name>
<reference evidence="2" key="1">
    <citation type="journal article" date="2011" name="Angew. Chem. Int. Ed. Engl.">
        <title>Molecular basis of elansolid biosynthesis: evidence for an unprecedented quinone methide initiated intramolecular diels-alder cycloaddition/macrolactonization.</title>
        <authorList>
            <person name="Dehn R."/>
            <person name="Katsuyama Y."/>
            <person name="Weber A."/>
            <person name="Gerth K."/>
            <person name="Jansen R."/>
            <person name="Steinmetz H."/>
            <person name="Hofle G."/>
            <person name="Muller R."/>
            <person name="Kirschning A."/>
        </authorList>
    </citation>
    <scope>NUCLEOTIDE SEQUENCE</scope>
</reference>
<dbReference type="Gene3D" id="1.10.1200.10">
    <property type="entry name" value="ACP-like"/>
    <property type="match status" value="1"/>
</dbReference>
<dbReference type="SUPFAM" id="SSF47336">
    <property type="entry name" value="ACP-like"/>
    <property type="match status" value="1"/>
</dbReference>
<feature type="domain" description="Carrier" evidence="1">
    <location>
        <begin position="4"/>
        <end position="79"/>
    </location>
</feature>
<evidence type="ECO:0000313" key="2">
    <source>
        <dbReference type="EMBL" id="AEC04351.1"/>
    </source>
</evidence>
<protein>
    <submittedName>
        <fullName evidence="2">Acyl carrier protein</fullName>
    </submittedName>
</protein>
<organism evidence="2">
    <name type="scientific">Chitinophaga sancti</name>
    <dbReference type="NCBI Taxonomy" id="1004"/>
    <lineage>
        <taxon>Bacteria</taxon>
        <taxon>Pseudomonadati</taxon>
        <taxon>Bacteroidota</taxon>
        <taxon>Chitinophagia</taxon>
        <taxon>Chitinophagales</taxon>
        <taxon>Chitinophagaceae</taxon>
        <taxon>Chitinophaga</taxon>
    </lineage>
</organism>
<proteinExistence type="predicted"/>
<sequence length="81" mass="9171">MNKQAIFELIVQHTKEIIPELETHAFVITDELKELGANSVDRAEIITLTIESLSLDIPLITFSGAQNIEDLVDTFYEQRVV</sequence>
<evidence type="ECO:0000259" key="1">
    <source>
        <dbReference type="PROSITE" id="PS50075"/>
    </source>
</evidence>